<accession>L1JYS3</accession>
<dbReference type="eggNOG" id="KOG4308">
    <property type="taxonomic scope" value="Eukaryota"/>
</dbReference>
<dbReference type="KEGG" id="gtt:GUITHDRAFT_64531"/>
<reference evidence="1 3" key="1">
    <citation type="journal article" date="2012" name="Nature">
        <title>Algal genomes reveal evolutionary mosaicism and the fate of nucleomorphs.</title>
        <authorList>
            <consortium name="DOE Joint Genome Institute"/>
            <person name="Curtis B.A."/>
            <person name="Tanifuji G."/>
            <person name="Burki F."/>
            <person name="Gruber A."/>
            <person name="Irimia M."/>
            <person name="Maruyama S."/>
            <person name="Arias M.C."/>
            <person name="Ball S.G."/>
            <person name="Gile G.H."/>
            <person name="Hirakawa Y."/>
            <person name="Hopkins J.F."/>
            <person name="Kuo A."/>
            <person name="Rensing S.A."/>
            <person name="Schmutz J."/>
            <person name="Symeonidi A."/>
            <person name="Elias M."/>
            <person name="Eveleigh R.J."/>
            <person name="Herman E.K."/>
            <person name="Klute M.J."/>
            <person name="Nakayama T."/>
            <person name="Obornik M."/>
            <person name="Reyes-Prieto A."/>
            <person name="Armbrust E.V."/>
            <person name="Aves S.J."/>
            <person name="Beiko R.G."/>
            <person name="Coutinho P."/>
            <person name="Dacks J.B."/>
            <person name="Durnford D.G."/>
            <person name="Fast N.M."/>
            <person name="Green B.R."/>
            <person name="Grisdale C.J."/>
            <person name="Hempel F."/>
            <person name="Henrissat B."/>
            <person name="Hoppner M.P."/>
            <person name="Ishida K."/>
            <person name="Kim E."/>
            <person name="Koreny L."/>
            <person name="Kroth P.G."/>
            <person name="Liu Y."/>
            <person name="Malik S.B."/>
            <person name="Maier U.G."/>
            <person name="McRose D."/>
            <person name="Mock T."/>
            <person name="Neilson J.A."/>
            <person name="Onodera N.T."/>
            <person name="Poole A.M."/>
            <person name="Pritham E.J."/>
            <person name="Richards T.A."/>
            <person name="Rocap G."/>
            <person name="Roy S.W."/>
            <person name="Sarai C."/>
            <person name="Schaack S."/>
            <person name="Shirato S."/>
            <person name="Slamovits C.H."/>
            <person name="Spencer D.F."/>
            <person name="Suzuki S."/>
            <person name="Worden A.Z."/>
            <person name="Zauner S."/>
            <person name="Barry K."/>
            <person name="Bell C."/>
            <person name="Bharti A.K."/>
            <person name="Crow J.A."/>
            <person name="Grimwood J."/>
            <person name="Kramer R."/>
            <person name="Lindquist E."/>
            <person name="Lucas S."/>
            <person name="Salamov A."/>
            <person name="McFadden G.I."/>
            <person name="Lane C.E."/>
            <person name="Keeling P.J."/>
            <person name="Gray M.W."/>
            <person name="Grigoriev I.V."/>
            <person name="Archibald J.M."/>
        </authorList>
    </citation>
    <scope>NUCLEOTIDE SEQUENCE</scope>
    <source>
        <strain evidence="1 3">CCMP2712</strain>
    </source>
</reference>
<dbReference type="SUPFAM" id="SSF52047">
    <property type="entry name" value="RNI-like"/>
    <property type="match status" value="1"/>
</dbReference>
<dbReference type="Gene3D" id="3.80.10.10">
    <property type="entry name" value="Ribonuclease Inhibitor"/>
    <property type="match status" value="2"/>
</dbReference>
<feature type="non-terminal residue" evidence="1">
    <location>
        <position position="278"/>
    </location>
</feature>
<name>L1JYS3_GUITC</name>
<sequence>MLLLIRAVNRELSLANRKELGQDGRVYDALKFNSVLTSLDLSLCDLGPLHATDISEALLDNSQLTRLTLSHNPIGDEGFQKLASSLRFEDMRKKKDSMLNELEVAGLREIDAVQYYAKQKGNAFLKELRCKNCYIYDEGGHMMAETLRWNRTLTVLDLGRNSIGHSGTIALAAALAHHPTLTSLNLEGNVFGSEAGKALAQMLRSNTCLTACYLADNSIADNGTEEFTEMLKVNTTLQSLDLSGNIVQADCALRFAKTISECQVTPILTEFKLLRNDI</sequence>
<reference evidence="3" key="2">
    <citation type="submission" date="2012-11" db="EMBL/GenBank/DDBJ databases">
        <authorList>
            <person name="Kuo A."/>
            <person name="Curtis B.A."/>
            <person name="Tanifuji G."/>
            <person name="Burki F."/>
            <person name="Gruber A."/>
            <person name="Irimia M."/>
            <person name="Maruyama S."/>
            <person name="Arias M.C."/>
            <person name="Ball S.G."/>
            <person name="Gile G.H."/>
            <person name="Hirakawa Y."/>
            <person name="Hopkins J.F."/>
            <person name="Rensing S.A."/>
            <person name="Schmutz J."/>
            <person name="Symeonidi A."/>
            <person name="Elias M."/>
            <person name="Eveleigh R.J."/>
            <person name="Herman E.K."/>
            <person name="Klute M.J."/>
            <person name="Nakayama T."/>
            <person name="Obornik M."/>
            <person name="Reyes-Prieto A."/>
            <person name="Armbrust E.V."/>
            <person name="Aves S.J."/>
            <person name="Beiko R.G."/>
            <person name="Coutinho P."/>
            <person name="Dacks J.B."/>
            <person name="Durnford D.G."/>
            <person name="Fast N.M."/>
            <person name="Green B.R."/>
            <person name="Grisdale C."/>
            <person name="Hempe F."/>
            <person name="Henrissat B."/>
            <person name="Hoppner M.P."/>
            <person name="Ishida K.-I."/>
            <person name="Kim E."/>
            <person name="Koreny L."/>
            <person name="Kroth P.G."/>
            <person name="Liu Y."/>
            <person name="Malik S.-B."/>
            <person name="Maier U.G."/>
            <person name="McRose D."/>
            <person name="Mock T."/>
            <person name="Neilson J.A."/>
            <person name="Onodera N.T."/>
            <person name="Poole A.M."/>
            <person name="Pritham E.J."/>
            <person name="Richards T.A."/>
            <person name="Rocap G."/>
            <person name="Roy S.W."/>
            <person name="Sarai C."/>
            <person name="Schaack S."/>
            <person name="Shirato S."/>
            <person name="Slamovits C.H."/>
            <person name="Spencer D.F."/>
            <person name="Suzuki S."/>
            <person name="Worden A.Z."/>
            <person name="Zauner S."/>
            <person name="Barry K."/>
            <person name="Bell C."/>
            <person name="Bharti A.K."/>
            <person name="Crow J.A."/>
            <person name="Grimwood J."/>
            <person name="Kramer R."/>
            <person name="Lindquist E."/>
            <person name="Lucas S."/>
            <person name="Salamov A."/>
            <person name="McFadden G.I."/>
            <person name="Lane C.E."/>
            <person name="Keeling P.J."/>
            <person name="Gray M.W."/>
            <person name="Grigoriev I.V."/>
            <person name="Archibald J.M."/>
        </authorList>
    </citation>
    <scope>NUCLEOTIDE SEQUENCE</scope>
    <source>
        <strain evidence="3">CCMP2712</strain>
    </source>
</reference>
<dbReference type="EnsemblProtists" id="EKX53489">
    <property type="protein sequence ID" value="EKX53489"/>
    <property type="gene ID" value="GUITHDRAFT_64531"/>
</dbReference>
<dbReference type="Proteomes" id="UP000011087">
    <property type="component" value="Unassembled WGS sequence"/>
</dbReference>
<dbReference type="OrthoDB" id="76105at2759"/>
<dbReference type="PANTHER" id="PTHR24114:SF2">
    <property type="entry name" value="F-BOX DOMAIN-CONTAINING PROTEIN-RELATED"/>
    <property type="match status" value="1"/>
</dbReference>
<dbReference type="OMA" id="FLETEAC"/>
<dbReference type="SMART" id="SM00368">
    <property type="entry name" value="LRR_RI"/>
    <property type="match status" value="7"/>
</dbReference>
<evidence type="ECO:0000313" key="1">
    <source>
        <dbReference type="EMBL" id="EKX53489.1"/>
    </source>
</evidence>
<dbReference type="RefSeq" id="XP_005840469.1">
    <property type="nucleotide sequence ID" value="XM_005840412.1"/>
</dbReference>
<dbReference type="STRING" id="905079.L1JYS3"/>
<keyword evidence="3" id="KW-1185">Reference proteome</keyword>
<dbReference type="InterPro" id="IPR001611">
    <property type="entry name" value="Leu-rich_rpt"/>
</dbReference>
<dbReference type="AlphaFoldDB" id="L1JYS3"/>
<proteinExistence type="predicted"/>
<gene>
    <name evidence="1" type="ORF">GUITHDRAFT_64531</name>
</gene>
<dbReference type="GeneID" id="17309869"/>
<dbReference type="Pfam" id="PF13516">
    <property type="entry name" value="LRR_6"/>
    <property type="match status" value="5"/>
</dbReference>
<evidence type="ECO:0000313" key="2">
    <source>
        <dbReference type="EnsemblProtists" id="EKX53489"/>
    </source>
</evidence>
<dbReference type="InterPro" id="IPR052394">
    <property type="entry name" value="LRR-containing"/>
</dbReference>
<dbReference type="EMBL" id="JH992970">
    <property type="protein sequence ID" value="EKX53489.1"/>
    <property type="molecule type" value="Genomic_DNA"/>
</dbReference>
<dbReference type="PaxDb" id="55529-EKX53489"/>
<organism evidence="1">
    <name type="scientific">Guillardia theta (strain CCMP2712)</name>
    <name type="common">Cryptophyte</name>
    <dbReference type="NCBI Taxonomy" id="905079"/>
    <lineage>
        <taxon>Eukaryota</taxon>
        <taxon>Cryptophyceae</taxon>
        <taxon>Pyrenomonadales</taxon>
        <taxon>Geminigeraceae</taxon>
        <taxon>Guillardia</taxon>
    </lineage>
</organism>
<dbReference type="PANTHER" id="PTHR24114">
    <property type="entry name" value="LEUCINE RICH REPEAT FAMILY PROTEIN"/>
    <property type="match status" value="1"/>
</dbReference>
<dbReference type="InterPro" id="IPR032675">
    <property type="entry name" value="LRR_dom_sf"/>
</dbReference>
<reference evidence="2" key="3">
    <citation type="submission" date="2015-06" db="UniProtKB">
        <authorList>
            <consortium name="EnsemblProtists"/>
        </authorList>
    </citation>
    <scope>IDENTIFICATION</scope>
</reference>
<evidence type="ECO:0000313" key="3">
    <source>
        <dbReference type="Proteomes" id="UP000011087"/>
    </source>
</evidence>
<protein>
    <submittedName>
        <fullName evidence="1 2">Uncharacterized protein</fullName>
    </submittedName>
</protein>
<dbReference type="HOGENOM" id="CLU_1003237_0_0_1"/>